<name>A0A177M7G4_METMH</name>
<sequence length="205" mass="23494">MGVELKIVRELATVCVTASELAAIENLIKGELTKPAFVEQFDKMANSIKECYGVTTASLQIWLAMTTETEFCEKFDAAYTHHKATYLSISNRPRVASERAYLDYMLLREFKETQTAYPLLKLTFARLDEFIDKWITNDAWLAMSIENCVKMLYRFLTEVAELKQKDPTDAFTIYQALMVALRPYCTLLENDRKVPDKSVVTTEAV</sequence>
<evidence type="ECO:0000313" key="2">
    <source>
        <dbReference type="Proteomes" id="UP000078090"/>
    </source>
</evidence>
<dbReference type="Proteomes" id="UP000078090">
    <property type="component" value="Unassembled WGS sequence"/>
</dbReference>
<dbReference type="AlphaFoldDB" id="A0A177M7G4"/>
<reference evidence="1 2" key="1">
    <citation type="submission" date="2016-03" db="EMBL/GenBank/DDBJ databases">
        <authorList>
            <person name="Ploux O."/>
        </authorList>
    </citation>
    <scope>NUCLEOTIDE SEQUENCE [LARGE SCALE GENOMIC DNA]</scope>
    <source>
        <strain evidence="1 2">R-45363</strain>
    </source>
</reference>
<gene>
    <name evidence="1" type="ORF">A1332_17960</name>
</gene>
<protein>
    <submittedName>
        <fullName evidence="1">Uncharacterized protein</fullName>
    </submittedName>
</protein>
<accession>A0A177M7G4</accession>
<dbReference type="OrthoDB" id="5571307at2"/>
<comment type="caution">
    <text evidence="1">The sequence shown here is derived from an EMBL/GenBank/DDBJ whole genome shotgun (WGS) entry which is preliminary data.</text>
</comment>
<proteinExistence type="predicted"/>
<evidence type="ECO:0000313" key="1">
    <source>
        <dbReference type="EMBL" id="OAI01253.1"/>
    </source>
</evidence>
<dbReference type="EMBL" id="LUUG01000092">
    <property type="protein sequence ID" value="OAI01253.1"/>
    <property type="molecule type" value="Genomic_DNA"/>
</dbReference>
<organism evidence="1 2">
    <name type="scientific">Methylomonas methanica</name>
    <dbReference type="NCBI Taxonomy" id="421"/>
    <lineage>
        <taxon>Bacteria</taxon>
        <taxon>Pseudomonadati</taxon>
        <taxon>Pseudomonadota</taxon>
        <taxon>Gammaproteobacteria</taxon>
        <taxon>Methylococcales</taxon>
        <taxon>Methylococcaceae</taxon>
        <taxon>Methylomonas</taxon>
    </lineage>
</organism>
<dbReference type="RefSeq" id="WP_064009572.1">
    <property type="nucleotide sequence ID" value="NZ_LUUG01000092.1"/>
</dbReference>